<dbReference type="AlphaFoldDB" id="A0AAX1MYW4"/>
<name>A0AAX1MYW4_9BACT</name>
<gene>
    <name evidence="1" type="ORF">KMW28_11730</name>
</gene>
<evidence type="ECO:0000313" key="1">
    <source>
        <dbReference type="EMBL" id="QWG00321.1"/>
    </source>
</evidence>
<sequence>MDKIQKFTKDEVSTLQALAGVAINDVIYHIWSNTSNEQEEFQCLDWLELRFDDKTRLTFTAGEESDGIKIVSFDPVEERKKLLEQFDGKIDIKSFRVVRMEIWAEILNQKISNVKLTKIKEDFYPNDEMILVFENENQIKICISHEDGLVVEEFEDEPPVINSLDDYPEE</sequence>
<dbReference type="Proteomes" id="UP000678679">
    <property type="component" value="Chromosome 1"/>
</dbReference>
<reference evidence="1 2" key="1">
    <citation type="submission" date="2021-05" db="EMBL/GenBank/DDBJ databases">
        <title>Comparative genomic studies on the polysaccharide-degrading batcterial strains of the Flammeovirga genus.</title>
        <authorList>
            <person name="Zewei F."/>
            <person name="Zheng Z."/>
            <person name="Yu L."/>
            <person name="Ruyue G."/>
            <person name="Yanhong M."/>
            <person name="Yuanyuan C."/>
            <person name="Jingyan G."/>
            <person name="Wenjun H."/>
        </authorList>
    </citation>
    <scope>NUCLEOTIDE SEQUENCE [LARGE SCALE GENOMIC DNA]</scope>
    <source>
        <strain evidence="1 2">NBRC:100898</strain>
    </source>
</reference>
<dbReference type="EMBL" id="CP076132">
    <property type="protein sequence ID" value="QWG00321.1"/>
    <property type="molecule type" value="Genomic_DNA"/>
</dbReference>
<dbReference type="KEGG" id="fya:KMW28_11730"/>
<dbReference type="RefSeq" id="WP_066206904.1">
    <property type="nucleotide sequence ID" value="NZ_CP076132.1"/>
</dbReference>
<protein>
    <submittedName>
        <fullName evidence="1">Uncharacterized protein</fullName>
    </submittedName>
</protein>
<accession>A0AAX1MYW4</accession>
<keyword evidence="2" id="KW-1185">Reference proteome</keyword>
<proteinExistence type="predicted"/>
<organism evidence="1 2">
    <name type="scientific">Flammeovirga yaeyamensis</name>
    <dbReference type="NCBI Taxonomy" id="367791"/>
    <lineage>
        <taxon>Bacteria</taxon>
        <taxon>Pseudomonadati</taxon>
        <taxon>Bacteroidota</taxon>
        <taxon>Cytophagia</taxon>
        <taxon>Cytophagales</taxon>
        <taxon>Flammeovirgaceae</taxon>
        <taxon>Flammeovirga</taxon>
    </lineage>
</organism>
<evidence type="ECO:0000313" key="2">
    <source>
        <dbReference type="Proteomes" id="UP000678679"/>
    </source>
</evidence>